<keyword evidence="1" id="KW-0472">Membrane</keyword>
<keyword evidence="1" id="KW-0812">Transmembrane</keyword>
<proteinExistence type="predicted"/>
<protein>
    <submittedName>
        <fullName evidence="2">Uncharacterized protein</fullName>
    </submittedName>
</protein>
<sequence>MKFYKLDLFLLLFVIVISSTVYIFFREEVPTNYLIPIIFLFGLLIGISTRVLSKNKK</sequence>
<accession>A0ABS4CZN3</accession>
<evidence type="ECO:0000313" key="2">
    <source>
        <dbReference type="EMBL" id="MBP1082830.1"/>
    </source>
</evidence>
<evidence type="ECO:0000256" key="1">
    <source>
        <dbReference type="SAM" id="Phobius"/>
    </source>
</evidence>
<reference evidence="2 3" key="1">
    <citation type="submission" date="2021-01" db="EMBL/GenBank/DDBJ databases">
        <title>Genomic Encyclopedia of Type Strains, Phase IV (KMG-IV): sequencing the most valuable type-strain genomes for metagenomic binning, comparative biology and taxonomic classification.</title>
        <authorList>
            <person name="Goeker M."/>
        </authorList>
    </citation>
    <scope>NUCLEOTIDE SEQUENCE [LARGE SCALE GENOMIC DNA]</scope>
    <source>
        <strain evidence="2 3">DSM 103394</strain>
    </source>
</reference>
<keyword evidence="3" id="KW-1185">Reference proteome</keyword>
<name>A0ABS4CZN3_9BACI</name>
<dbReference type="EMBL" id="JAFDST010000004">
    <property type="protein sequence ID" value="MBP1082830.1"/>
    <property type="molecule type" value="Genomic_DNA"/>
</dbReference>
<organism evidence="2 3">
    <name type="scientific">Bacillus capparidis</name>
    <dbReference type="NCBI Taxonomy" id="1840411"/>
    <lineage>
        <taxon>Bacteria</taxon>
        <taxon>Bacillati</taxon>
        <taxon>Bacillota</taxon>
        <taxon>Bacilli</taxon>
        <taxon>Bacillales</taxon>
        <taxon>Bacillaceae</taxon>
        <taxon>Bacillus</taxon>
    </lineage>
</organism>
<evidence type="ECO:0000313" key="3">
    <source>
        <dbReference type="Proteomes" id="UP000674416"/>
    </source>
</evidence>
<gene>
    <name evidence="2" type="ORF">JOC74_003340</name>
</gene>
<dbReference type="Proteomes" id="UP000674416">
    <property type="component" value="Unassembled WGS sequence"/>
</dbReference>
<feature type="transmembrane region" description="Helical" evidence="1">
    <location>
        <begin position="31"/>
        <end position="52"/>
    </location>
</feature>
<comment type="caution">
    <text evidence="2">The sequence shown here is derived from an EMBL/GenBank/DDBJ whole genome shotgun (WGS) entry which is preliminary data.</text>
</comment>
<keyword evidence="1" id="KW-1133">Transmembrane helix</keyword>
<feature type="transmembrane region" description="Helical" evidence="1">
    <location>
        <begin position="7"/>
        <end position="25"/>
    </location>
</feature>